<proteinExistence type="predicted"/>
<accession>A0A067PAI8</accession>
<dbReference type="InterPro" id="IPR059179">
    <property type="entry name" value="MLKL-like_MCAfunc"/>
</dbReference>
<dbReference type="STRING" id="933084.A0A067PAI8"/>
<dbReference type="SUPFAM" id="SSF57850">
    <property type="entry name" value="RING/U-box"/>
    <property type="match status" value="1"/>
</dbReference>
<dbReference type="Proteomes" id="UP000027265">
    <property type="component" value="Unassembled WGS sequence"/>
</dbReference>
<dbReference type="GO" id="GO:0007166">
    <property type="term" value="P:cell surface receptor signaling pathway"/>
    <property type="evidence" value="ECO:0007669"/>
    <property type="project" value="InterPro"/>
</dbReference>
<evidence type="ECO:0000313" key="2">
    <source>
        <dbReference type="EMBL" id="KDQ50850.1"/>
    </source>
</evidence>
<name>A0A067PAI8_9AGAM</name>
<dbReference type="InParanoid" id="A0A067PAI8"/>
<feature type="region of interest" description="Disordered" evidence="1">
    <location>
        <begin position="718"/>
        <end position="840"/>
    </location>
</feature>
<evidence type="ECO:0000313" key="3">
    <source>
        <dbReference type="Proteomes" id="UP000027265"/>
    </source>
</evidence>
<keyword evidence="3" id="KW-1185">Reference proteome</keyword>
<organism evidence="2 3">
    <name type="scientific">Jaapia argillacea MUCL 33604</name>
    <dbReference type="NCBI Taxonomy" id="933084"/>
    <lineage>
        <taxon>Eukaryota</taxon>
        <taxon>Fungi</taxon>
        <taxon>Dikarya</taxon>
        <taxon>Basidiomycota</taxon>
        <taxon>Agaricomycotina</taxon>
        <taxon>Agaricomycetes</taxon>
        <taxon>Agaricomycetidae</taxon>
        <taxon>Jaapiales</taxon>
        <taxon>Jaapiaceae</taxon>
        <taxon>Jaapia</taxon>
    </lineage>
</organism>
<feature type="compositionally biased region" description="Low complexity" evidence="1">
    <location>
        <begin position="800"/>
        <end position="814"/>
    </location>
</feature>
<sequence>MSISPSEVFSGIKFIQGVVSKVKDNRTNLQRLSSRLEHILVTIEETKSRDAISSDDYNDAMTVLSELVERSQRATQKELKRSLGDRTWNRNEIDIEIKRIIEDVNHHLSTHSIQVMDAMQITNEKSFTMLSNMVSSGMEDIMAMVAALDQRLNTPAGPNWSPLILARAQDTWRQLAREVEEQSREQSFKKATAKSERGFGPSPNVRINSFGPAPPQPVYNPDRNSRRISVPTNGNLDFDIKSVRMMAAQGRTSIQITGLRHSDVTGDIMERVTIENIHPYAHFNDVLKAIRNNGYNVPDDLIEDQLLCNITKGSTQFDATAPGGLQIDETMPLIQWWTKYIEFHGLAPATTPSHTLATLSDYGTAVTVGGVEFRFHRTLRVPDGAAPNMLPESLGMFPLVPVAKYAHKLPPKVVEAGGFIIPMFQREAMWIAFTTSSREAPEAIKVSVGSVNAISGIPKDKPTPPSGEQDYIVAGLQPWLDGVMTEAGVVRQFVAMSHGGNYTVEEQVTGEAKHGGMQFDVFPRRDERFGEFYLHTRGKSHWTPDGTLASDKTPRELNLRVGSVIGVRDVPSMKGDQDLVKNWRLSGYRRRVHNVVHLNALYHRVPTPPIYVQPRTYVQPNIYVPPNTYVPPPMPPIPNSYPTHDEGPGILASLCCCFGRSRGNTDMPDTYYGGPKMAGPGPFSPNPYPEPSYGMYPQYPVAPIATMPTYYQSSPMPTYTSPPMQSPQYQGSLPPGSGAEPTYTSSPGPSYPPTQSSMPPPPMMQAPSQFYSTPEVSLSTPYPAPMESCGPPSYDPPVLYNAAPAPNRNNSSYPEPQASRSEAAPPPPTAVSPLGLAPGGKIEQKIYQDSVSPRMYDEEQGHRFHIHILSPSDWEIVTGVLPPISPITAESYTGNNIPWFSIADDYTTGLTNTSQALGNLKSVHEMDRSKGFQLPDLVDPDRPPNCPLHSRSTSTCIFRPCSHVGCDSCLGAAMLKGSRCPKCNARVERFVGIKEPIAQVTEMSNDAPGSKEWNVAQIEDLAQRATVSNNVAIIHLEGDRVAPLHAPPSYESTFPPNRY</sequence>
<dbReference type="AlphaFoldDB" id="A0A067PAI8"/>
<dbReference type="InterPro" id="IPR036537">
    <property type="entry name" value="Adaptor_Cbl_N_dom_sf"/>
</dbReference>
<reference evidence="3" key="1">
    <citation type="journal article" date="2014" name="Proc. Natl. Acad. Sci. U.S.A.">
        <title>Extensive sampling of basidiomycete genomes demonstrates inadequacy of the white-rot/brown-rot paradigm for wood decay fungi.</title>
        <authorList>
            <person name="Riley R."/>
            <person name="Salamov A.A."/>
            <person name="Brown D.W."/>
            <person name="Nagy L.G."/>
            <person name="Floudas D."/>
            <person name="Held B.W."/>
            <person name="Levasseur A."/>
            <person name="Lombard V."/>
            <person name="Morin E."/>
            <person name="Otillar R."/>
            <person name="Lindquist E.A."/>
            <person name="Sun H."/>
            <person name="LaButti K.M."/>
            <person name="Schmutz J."/>
            <person name="Jabbour D."/>
            <person name="Luo H."/>
            <person name="Baker S.E."/>
            <person name="Pisabarro A.G."/>
            <person name="Walton J.D."/>
            <person name="Blanchette R.A."/>
            <person name="Henrissat B."/>
            <person name="Martin F."/>
            <person name="Cullen D."/>
            <person name="Hibbett D.S."/>
            <person name="Grigoriev I.V."/>
        </authorList>
    </citation>
    <scope>NUCLEOTIDE SEQUENCE [LARGE SCALE GENOMIC DNA]</scope>
    <source>
        <strain evidence="3">MUCL 33604</strain>
    </source>
</reference>
<feature type="compositionally biased region" description="Low complexity" evidence="1">
    <location>
        <begin position="741"/>
        <end position="757"/>
    </location>
</feature>
<feature type="region of interest" description="Disordered" evidence="1">
    <location>
        <begin position="179"/>
        <end position="232"/>
    </location>
</feature>
<gene>
    <name evidence="2" type="ORF">JAAARDRAFT_544555</name>
</gene>
<feature type="compositionally biased region" description="Polar residues" evidence="1">
    <location>
        <begin position="770"/>
        <end position="780"/>
    </location>
</feature>
<dbReference type="Gene3D" id="1.20.930.20">
    <property type="entry name" value="Adaptor protein Cbl, N-terminal domain"/>
    <property type="match status" value="1"/>
</dbReference>
<dbReference type="CDD" id="cd21037">
    <property type="entry name" value="MLKL_NTD"/>
    <property type="match status" value="1"/>
</dbReference>
<dbReference type="OrthoDB" id="428577at2759"/>
<dbReference type="HOGENOM" id="CLU_007317_0_0_1"/>
<evidence type="ECO:0008006" key="4">
    <source>
        <dbReference type="Google" id="ProtNLM"/>
    </source>
</evidence>
<feature type="compositionally biased region" description="Basic and acidic residues" evidence="1">
    <location>
        <begin position="179"/>
        <end position="197"/>
    </location>
</feature>
<protein>
    <recommendedName>
        <fullName evidence="4">RING-type domain-containing protein</fullName>
    </recommendedName>
</protein>
<dbReference type="EMBL" id="KL197754">
    <property type="protein sequence ID" value="KDQ50850.1"/>
    <property type="molecule type" value="Genomic_DNA"/>
</dbReference>
<feature type="compositionally biased region" description="Low complexity" evidence="1">
    <location>
        <begin position="718"/>
        <end position="728"/>
    </location>
</feature>
<evidence type="ECO:0000256" key="1">
    <source>
        <dbReference type="SAM" id="MobiDB-lite"/>
    </source>
</evidence>